<gene>
    <name evidence="6" type="ORF">pipiens_010704</name>
</gene>
<dbReference type="GO" id="GO:0046872">
    <property type="term" value="F:metal ion binding"/>
    <property type="evidence" value="ECO:0007669"/>
    <property type="project" value="UniProtKB-KW"/>
</dbReference>
<evidence type="ECO:0000256" key="4">
    <source>
        <dbReference type="ARBA" id="ARBA00023004"/>
    </source>
</evidence>
<dbReference type="PANTHER" id="PTHR11135">
    <property type="entry name" value="HISTONE ACETYLTRANSFERASE-RELATED"/>
    <property type="match status" value="1"/>
</dbReference>
<protein>
    <submittedName>
        <fullName evidence="6">Uncharacterized protein</fullName>
    </submittedName>
</protein>
<evidence type="ECO:0000256" key="1">
    <source>
        <dbReference type="ARBA" id="ARBA00022485"/>
    </source>
</evidence>
<keyword evidence="1" id="KW-0004">4Fe-4S</keyword>
<organism evidence="6 7">
    <name type="scientific">Culex pipiens pipiens</name>
    <name type="common">Northern house mosquito</name>
    <dbReference type="NCBI Taxonomy" id="38569"/>
    <lineage>
        <taxon>Eukaryota</taxon>
        <taxon>Metazoa</taxon>
        <taxon>Ecdysozoa</taxon>
        <taxon>Arthropoda</taxon>
        <taxon>Hexapoda</taxon>
        <taxon>Insecta</taxon>
        <taxon>Pterygota</taxon>
        <taxon>Neoptera</taxon>
        <taxon>Endopterygota</taxon>
        <taxon>Diptera</taxon>
        <taxon>Nematocera</taxon>
        <taxon>Culicoidea</taxon>
        <taxon>Culicidae</taxon>
        <taxon>Culicinae</taxon>
        <taxon>Culicini</taxon>
        <taxon>Culex</taxon>
        <taxon>Culex</taxon>
    </lineage>
</organism>
<sequence length="210" mass="23782">MWRCDRKGLNIMLKNTGYEKKKRWEPAGTSGSEIIRGLLKAKGVSRLVYIISVVPHEANTILLPKLKAKLIWTASGIAVAAVMCKPHRLRPDVDVRYPSPGGAAEAACRKIIWTIFSEFIGKIGWFKVVSHMIPDLPNVNIKRNVEQFIVFFENPELRADGLKIYKTLVFGGAELYELWKTGRYKSSSFTNRLCRRMCAIRPCSNTRVLG</sequence>
<proteinExistence type="predicted"/>
<dbReference type="PANTHER" id="PTHR11135:SF0">
    <property type="entry name" value="ELONGATOR COMPLEX PROTEIN 3"/>
    <property type="match status" value="1"/>
</dbReference>
<keyword evidence="4" id="KW-0408">Iron</keyword>
<dbReference type="Proteomes" id="UP001562425">
    <property type="component" value="Unassembled WGS sequence"/>
</dbReference>
<evidence type="ECO:0000256" key="5">
    <source>
        <dbReference type="ARBA" id="ARBA00023014"/>
    </source>
</evidence>
<name>A0ABD1D931_CULPP</name>
<evidence type="ECO:0000313" key="7">
    <source>
        <dbReference type="Proteomes" id="UP001562425"/>
    </source>
</evidence>
<keyword evidence="3" id="KW-0479">Metal-binding</keyword>
<dbReference type="EMBL" id="JBEHCU010006812">
    <property type="protein sequence ID" value="KAL1396159.1"/>
    <property type="molecule type" value="Genomic_DNA"/>
</dbReference>
<reference evidence="6 7" key="1">
    <citation type="submission" date="2024-05" db="EMBL/GenBank/DDBJ databases">
        <title>Culex pipiens pipiens assembly and annotation.</title>
        <authorList>
            <person name="Alout H."/>
            <person name="Durand T."/>
        </authorList>
    </citation>
    <scope>NUCLEOTIDE SEQUENCE [LARGE SCALE GENOMIC DNA]</scope>
    <source>
        <strain evidence="6">HA-2024</strain>
        <tissue evidence="6">Whole body</tissue>
    </source>
</reference>
<keyword evidence="5" id="KW-0411">Iron-sulfur</keyword>
<dbReference type="GO" id="GO:0051539">
    <property type="term" value="F:4 iron, 4 sulfur cluster binding"/>
    <property type="evidence" value="ECO:0007669"/>
    <property type="project" value="UniProtKB-KW"/>
</dbReference>
<evidence type="ECO:0000256" key="2">
    <source>
        <dbReference type="ARBA" id="ARBA00022691"/>
    </source>
</evidence>
<dbReference type="InterPro" id="IPR039661">
    <property type="entry name" value="ELP3"/>
</dbReference>
<evidence type="ECO:0000313" key="6">
    <source>
        <dbReference type="EMBL" id="KAL1396159.1"/>
    </source>
</evidence>
<accession>A0ABD1D931</accession>
<keyword evidence="2" id="KW-0949">S-adenosyl-L-methionine</keyword>
<comment type="caution">
    <text evidence="6">The sequence shown here is derived from an EMBL/GenBank/DDBJ whole genome shotgun (WGS) entry which is preliminary data.</text>
</comment>
<keyword evidence="7" id="KW-1185">Reference proteome</keyword>
<evidence type="ECO:0000256" key="3">
    <source>
        <dbReference type="ARBA" id="ARBA00022723"/>
    </source>
</evidence>
<dbReference type="AlphaFoldDB" id="A0ABD1D931"/>